<dbReference type="EMBL" id="JBJURJ010000014">
    <property type="protein sequence ID" value="MFM9330597.1"/>
    <property type="molecule type" value="Genomic_DNA"/>
</dbReference>
<keyword evidence="2" id="KW-1185">Reference proteome</keyword>
<dbReference type="EC" id="2.5.1.145" evidence="1"/>
<evidence type="ECO:0000313" key="1">
    <source>
        <dbReference type="EMBL" id="MFM9330597.1"/>
    </source>
</evidence>
<comment type="caution">
    <text evidence="1">The sequence shown here is derived from an EMBL/GenBank/DDBJ whole genome shotgun (WGS) entry which is preliminary data.</text>
</comment>
<protein>
    <submittedName>
        <fullName evidence="1">Prolipoprotein diacylglyceryl transferase</fullName>
        <ecNumber evidence="1">2.5.1.145</ecNumber>
    </submittedName>
</protein>
<dbReference type="Proteomes" id="UP001631969">
    <property type="component" value="Unassembled WGS sequence"/>
</dbReference>
<organism evidence="1 2">
    <name type="scientific">Paenibacillus mesotrionivorans</name>
    <dbReference type="NCBI Taxonomy" id="3160968"/>
    <lineage>
        <taxon>Bacteria</taxon>
        <taxon>Bacillati</taxon>
        <taxon>Bacillota</taxon>
        <taxon>Bacilli</taxon>
        <taxon>Bacillales</taxon>
        <taxon>Paenibacillaceae</taxon>
        <taxon>Paenibacillus</taxon>
    </lineage>
</organism>
<keyword evidence="1" id="KW-0808">Transferase</keyword>
<evidence type="ECO:0000313" key="2">
    <source>
        <dbReference type="Proteomes" id="UP001631969"/>
    </source>
</evidence>
<reference evidence="1" key="1">
    <citation type="submission" date="2024-12" db="EMBL/GenBank/DDBJ databases">
        <authorList>
            <person name="Wu N."/>
        </authorList>
    </citation>
    <scope>NUCLEOTIDE SEQUENCE</scope>
    <source>
        <strain evidence="1">P15</strain>
    </source>
</reference>
<name>A0ACC7P8C0_9BACL</name>
<accession>A0ACC7P8C0</accession>
<sequence length="263" mass="28851">MRVVLFHIGHIPVHSYGLVVALAVLLAMGVALFLAKGTPYHDHIPNLVVYVMFGAIAMARVWHVFFFQWGYYSKHWGEILQVWNGGLSIQGALAGGGLAAVLYARRHRLSFLELADLLAPAVILGQGIGRTACFLNGDAFGSPTGTGFGILYPPGTIAFETYGAVPLWPAEVWEGQWDIVVFALLIMLKFYKWPKGCLFAGYVILYSAGRFMLEYLRGDSPRYALEWTAGQWTSAGAAAAGLAFLLYAAVSLYRVRKEGLKKV</sequence>
<gene>
    <name evidence="1" type="primary">lgt</name>
    <name evidence="1" type="ORF">ACI1P1_20050</name>
</gene>
<proteinExistence type="predicted"/>